<dbReference type="RefSeq" id="WP_013687316.1">
    <property type="nucleotide sequence ID" value="NC_015321.1"/>
</dbReference>
<dbReference type="HOGENOM" id="CLU_642142_0_0_10"/>
<dbReference type="OrthoDB" id="667194at2"/>
<dbReference type="Pfam" id="PF19081">
    <property type="entry name" value="Ig_7"/>
    <property type="match status" value="1"/>
</dbReference>
<feature type="chain" id="PRO_5003278351" description="Ig-like domain-containing protein" evidence="2">
    <location>
        <begin position="19"/>
        <end position="427"/>
    </location>
</feature>
<evidence type="ECO:0000259" key="3">
    <source>
        <dbReference type="Pfam" id="PF19081"/>
    </source>
</evidence>
<name>F2IEK7_FLUTR</name>
<accession>F2IEK7</accession>
<dbReference type="eggNOG" id="COG2132">
    <property type="taxonomic scope" value="Bacteria"/>
</dbReference>
<evidence type="ECO:0000313" key="5">
    <source>
        <dbReference type="Proteomes" id="UP000007463"/>
    </source>
</evidence>
<protein>
    <recommendedName>
        <fullName evidence="3">Ig-like domain-containing protein</fullName>
    </recommendedName>
</protein>
<sequence length="427" mass="46577" precursor="true">MKPILTLALTLSCLMANAQTTIEFRISTVNSDIADMDGFLQGDSDPNWQAEILDGTSLGSFDEEITANCPGVRTYNQTFGSRAYNCALPANFTFRWRAFEDDGWFFGEIIEASTGWQTVSIPAGGLNATTFTTIASYSATAAGDKCGGGNTVTWGVTLQYRVTGNLLTNTAPTAINASSPLIQTGQPVTLTQVGGTTTNGSAVYNWYTGGCNGTFIGTGATISPTVLAPTTYYVKSVGTCSTTCAQITINSSALGVSLSDYHYQCSDNEIDFYWSTENEEKNSHFLIQQMIDVDKWKTVAMVKGNGTTTISHRYESHLGNLTTTNDQYYRLVQVDFDGKETNYDPFYVACKSDSPTLTIYPNPNNGSWSIYPFEKDLQIRSIRNSVGKLVPFELNDGKIQLINPEAGTYFMELISKGQITIQKVVVQ</sequence>
<evidence type="ECO:0000256" key="1">
    <source>
        <dbReference type="ARBA" id="ARBA00022729"/>
    </source>
</evidence>
<evidence type="ECO:0000313" key="4">
    <source>
        <dbReference type="EMBL" id="AEA44546.1"/>
    </source>
</evidence>
<reference evidence="4 5" key="1">
    <citation type="journal article" date="2011" name="Stand. Genomic Sci.">
        <title>Complete genome sequence of the gliding freshwater bacterium Fluviicola taffensis type strain (RW262).</title>
        <authorList>
            <person name="Woyke T."/>
            <person name="Chertkov O."/>
            <person name="Lapidus A."/>
            <person name="Nolan M."/>
            <person name="Lucas S."/>
            <person name="Del Rio T.G."/>
            <person name="Tice H."/>
            <person name="Cheng J.F."/>
            <person name="Tapia R."/>
            <person name="Han C."/>
            <person name="Goodwin L."/>
            <person name="Pitluck S."/>
            <person name="Liolios K."/>
            <person name="Pagani I."/>
            <person name="Ivanova N."/>
            <person name="Huntemann M."/>
            <person name="Mavromatis K."/>
            <person name="Mikhailova N."/>
            <person name="Pati A."/>
            <person name="Chen A."/>
            <person name="Palaniappan K."/>
            <person name="Land M."/>
            <person name="Hauser L."/>
            <person name="Brambilla E.M."/>
            <person name="Rohde M."/>
            <person name="Mwirichia R."/>
            <person name="Sikorski J."/>
            <person name="Tindall B.J."/>
            <person name="Goker M."/>
            <person name="Bristow J."/>
            <person name="Eisen J.A."/>
            <person name="Markowitz V."/>
            <person name="Hugenholtz P."/>
            <person name="Klenk H.P."/>
            <person name="Kyrpides N.C."/>
        </authorList>
    </citation>
    <scope>NUCLEOTIDE SEQUENCE [LARGE SCALE GENOMIC DNA]</scope>
    <source>
        <strain evidence="5">DSM 16823 / RW262 / RW262</strain>
    </source>
</reference>
<dbReference type="EMBL" id="CP002542">
    <property type="protein sequence ID" value="AEA44546.1"/>
    <property type="molecule type" value="Genomic_DNA"/>
</dbReference>
<proteinExistence type="predicted"/>
<dbReference type="STRING" id="755732.Fluta_2561"/>
<feature type="domain" description="Ig-like" evidence="3">
    <location>
        <begin position="172"/>
        <end position="250"/>
    </location>
</feature>
<evidence type="ECO:0000256" key="2">
    <source>
        <dbReference type="SAM" id="SignalP"/>
    </source>
</evidence>
<dbReference type="InterPro" id="IPR044023">
    <property type="entry name" value="Ig_7"/>
</dbReference>
<feature type="signal peptide" evidence="2">
    <location>
        <begin position="1"/>
        <end position="18"/>
    </location>
</feature>
<gene>
    <name evidence="4" type="ordered locus">Fluta_2561</name>
</gene>
<organism evidence="4 5">
    <name type="scientific">Fluviicola taffensis (strain DSM 16823 / NCIMB 13979 / RW262)</name>
    <dbReference type="NCBI Taxonomy" id="755732"/>
    <lineage>
        <taxon>Bacteria</taxon>
        <taxon>Pseudomonadati</taxon>
        <taxon>Bacteroidota</taxon>
        <taxon>Flavobacteriia</taxon>
        <taxon>Flavobacteriales</taxon>
        <taxon>Crocinitomicaceae</taxon>
        <taxon>Fluviicola</taxon>
    </lineage>
</organism>
<reference evidence="5" key="2">
    <citation type="submission" date="2011-02" db="EMBL/GenBank/DDBJ databases">
        <title>The complete genome of Fluviicola taffensis DSM 16823.</title>
        <authorList>
            <consortium name="US DOE Joint Genome Institute (JGI-PGF)"/>
            <person name="Lucas S."/>
            <person name="Copeland A."/>
            <person name="Lapidus A."/>
            <person name="Bruce D."/>
            <person name="Goodwin L."/>
            <person name="Pitluck S."/>
            <person name="Kyrpides N."/>
            <person name="Mavromatis K."/>
            <person name="Ivanova N."/>
            <person name="Mikhailova N."/>
            <person name="Pagani I."/>
            <person name="Chertkov O."/>
            <person name="Detter J.C."/>
            <person name="Han C."/>
            <person name="Tapia R."/>
            <person name="Land M."/>
            <person name="Hauser L."/>
            <person name="Markowitz V."/>
            <person name="Cheng J.-F."/>
            <person name="Hugenholtz P."/>
            <person name="Woyke T."/>
            <person name="Wu D."/>
            <person name="Tindall B."/>
            <person name="Pomrenke H.G."/>
            <person name="Brambilla E."/>
            <person name="Klenk H.-P."/>
            <person name="Eisen J.A."/>
        </authorList>
    </citation>
    <scope>NUCLEOTIDE SEQUENCE [LARGE SCALE GENOMIC DNA]</scope>
    <source>
        <strain evidence="5">DSM 16823 / RW262 / RW262</strain>
    </source>
</reference>
<dbReference type="NCBIfam" id="TIGR04183">
    <property type="entry name" value="Por_Secre_tail"/>
    <property type="match status" value="1"/>
</dbReference>
<dbReference type="KEGG" id="fte:Fluta_2561"/>
<keyword evidence="1 2" id="KW-0732">Signal</keyword>
<dbReference type="AlphaFoldDB" id="F2IEK7"/>
<dbReference type="InterPro" id="IPR026444">
    <property type="entry name" value="Secre_tail"/>
</dbReference>
<keyword evidence="5" id="KW-1185">Reference proteome</keyword>
<dbReference type="Proteomes" id="UP000007463">
    <property type="component" value="Chromosome"/>
</dbReference>